<feature type="region of interest" description="Disordered" evidence="1">
    <location>
        <begin position="103"/>
        <end position="180"/>
    </location>
</feature>
<feature type="compositionally biased region" description="Polar residues" evidence="1">
    <location>
        <begin position="139"/>
        <end position="159"/>
    </location>
</feature>
<protein>
    <submittedName>
        <fullName evidence="2">Uncharacterized protein</fullName>
    </submittedName>
</protein>
<accession>A0A7S1FJB8</accession>
<name>A0A7S1FJB8_NOCSC</name>
<dbReference type="AlphaFoldDB" id="A0A7S1FJB8"/>
<evidence type="ECO:0000313" key="2">
    <source>
        <dbReference type="EMBL" id="CAD8871685.1"/>
    </source>
</evidence>
<proteinExistence type="predicted"/>
<evidence type="ECO:0000256" key="1">
    <source>
        <dbReference type="SAM" id="MobiDB-lite"/>
    </source>
</evidence>
<sequence>MAGVLHLSSVPSSIASTFFGAAVPCMRRRPLRLGVLCRSEFGERRARQFSGASRFRPQQLPLRLANDLDKLDRAHEDNISAWVRERGARRATRGVQAVLNRRRPARDGPGELMLRKPPFERSTASGEDTPELLVPPVRSSPQERTTQSRVLGQEHSLQQDFDARNSIAPKPRGDSGGHRVRRRLQVQIESPGRLGGRSEAAVVLRSARAYFGKYGEVADSVVEGAPLCLFVVFRTNQGAKRAVKAHSQPRLAHGLGVIRSVSLA</sequence>
<gene>
    <name evidence="2" type="ORF">NSCI0253_LOCUS46042</name>
</gene>
<dbReference type="EMBL" id="HBFQ01064895">
    <property type="protein sequence ID" value="CAD8871685.1"/>
    <property type="molecule type" value="Transcribed_RNA"/>
</dbReference>
<feature type="compositionally biased region" description="Basic and acidic residues" evidence="1">
    <location>
        <begin position="105"/>
        <end position="119"/>
    </location>
</feature>
<organism evidence="2">
    <name type="scientific">Noctiluca scintillans</name>
    <name type="common">Sea sparkle</name>
    <name type="synonym">Red tide dinoflagellate</name>
    <dbReference type="NCBI Taxonomy" id="2966"/>
    <lineage>
        <taxon>Eukaryota</taxon>
        <taxon>Sar</taxon>
        <taxon>Alveolata</taxon>
        <taxon>Dinophyceae</taxon>
        <taxon>Noctilucales</taxon>
        <taxon>Noctilucaceae</taxon>
        <taxon>Noctiluca</taxon>
    </lineage>
</organism>
<reference evidence="2" key="1">
    <citation type="submission" date="2021-01" db="EMBL/GenBank/DDBJ databases">
        <authorList>
            <person name="Corre E."/>
            <person name="Pelletier E."/>
            <person name="Niang G."/>
            <person name="Scheremetjew M."/>
            <person name="Finn R."/>
            <person name="Kale V."/>
            <person name="Holt S."/>
            <person name="Cochrane G."/>
            <person name="Meng A."/>
            <person name="Brown T."/>
            <person name="Cohen L."/>
        </authorList>
    </citation>
    <scope>NUCLEOTIDE SEQUENCE</scope>
</reference>